<reference evidence="2" key="2">
    <citation type="submission" date="2020-09" db="EMBL/GenBank/DDBJ databases">
        <authorList>
            <person name="Sun Q."/>
            <person name="Zhou Y."/>
        </authorList>
    </citation>
    <scope>NUCLEOTIDE SEQUENCE</scope>
    <source>
        <strain evidence="2">CGMCC 1.15447</strain>
    </source>
</reference>
<proteinExistence type="predicted"/>
<reference evidence="2" key="1">
    <citation type="journal article" date="2014" name="Int. J. Syst. Evol. Microbiol.">
        <title>Complete genome sequence of Corynebacterium casei LMG S-19264T (=DSM 44701T), isolated from a smear-ripened cheese.</title>
        <authorList>
            <consortium name="US DOE Joint Genome Institute (JGI-PGF)"/>
            <person name="Walter F."/>
            <person name="Albersmeier A."/>
            <person name="Kalinowski J."/>
            <person name="Ruckert C."/>
        </authorList>
    </citation>
    <scope>NUCLEOTIDE SEQUENCE</scope>
    <source>
        <strain evidence="2">CGMCC 1.15447</strain>
    </source>
</reference>
<evidence type="ECO:0000313" key="3">
    <source>
        <dbReference type="Proteomes" id="UP000648801"/>
    </source>
</evidence>
<protein>
    <recommendedName>
        <fullName evidence="4">Zinc-finger domain-containing protein</fullName>
    </recommendedName>
</protein>
<dbReference type="AlphaFoldDB" id="A0A916WAE1"/>
<dbReference type="Gene3D" id="1.10.10.1320">
    <property type="entry name" value="Anti-sigma factor, zinc-finger domain"/>
    <property type="match status" value="1"/>
</dbReference>
<dbReference type="Gene3D" id="1.10.287.1490">
    <property type="match status" value="1"/>
</dbReference>
<dbReference type="Proteomes" id="UP000648801">
    <property type="component" value="Unassembled WGS sequence"/>
</dbReference>
<organism evidence="2 3">
    <name type="scientific">Edaphobacter acidisoli</name>
    <dbReference type="NCBI Taxonomy" id="2040573"/>
    <lineage>
        <taxon>Bacteria</taxon>
        <taxon>Pseudomonadati</taxon>
        <taxon>Acidobacteriota</taxon>
        <taxon>Terriglobia</taxon>
        <taxon>Terriglobales</taxon>
        <taxon>Acidobacteriaceae</taxon>
        <taxon>Edaphobacter</taxon>
    </lineage>
</organism>
<evidence type="ECO:0008006" key="4">
    <source>
        <dbReference type="Google" id="ProtNLM"/>
    </source>
</evidence>
<accession>A0A916WAE1</accession>
<dbReference type="InterPro" id="IPR041916">
    <property type="entry name" value="Anti_sigma_zinc_sf"/>
</dbReference>
<keyword evidence="3" id="KW-1185">Reference proteome</keyword>
<evidence type="ECO:0000256" key="1">
    <source>
        <dbReference type="SAM" id="Coils"/>
    </source>
</evidence>
<feature type="coiled-coil region" evidence="1">
    <location>
        <begin position="212"/>
        <end position="306"/>
    </location>
</feature>
<sequence length="452" mass="49763">MVENGSNGGARAVPPNGLHHERHEEFEELCALATTGALRAEERERLDVHLAKCPECRERLTEYEAVVAGAIPRLASGSSLLMDGVDDPAQWTSEEMAAAEGRLFARLKEDEQREGRVRPEHDRSGKTAGDTLWRHLWWQFAAGVLLSGALGVALYRTGVRHGSESAKVAAPVTQPVQQPLQVKSSQPAIAPVPVGPVHSNEDAQVIALREQLTARTADVARLQSERNQLTQQLSEAAKDRSQLSQTNAAQQAAANQQLQQTQSQLSTVQKKLDAAASVNLGDSGRLAQLEAKVNDLTASLHGRDEELTREQQILDHDRDIRDLMGSRDLYIAEVYDVAKTGDTAKPFGRVFYTKAKSLIFYAYDLDQQPGVKDTSTFQVWGRKGPDRDTAVRLGILYQDNASKKRWMMKSNDAKTLSGIDAVFVTVEPKGRSQHPSGKPLLFAYLKIEPNHP</sequence>
<evidence type="ECO:0000313" key="2">
    <source>
        <dbReference type="EMBL" id="GGA80409.1"/>
    </source>
</evidence>
<dbReference type="EMBL" id="BMJB01000005">
    <property type="protein sequence ID" value="GGA80409.1"/>
    <property type="molecule type" value="Genomic_DNA"/>
</dbReference>
<gene>
    <name evidence="2" type="ORF">GCM10011507_34550</name>
</gene>
<keyword evidence="1" id="KW-0175">Coiled coil</keyword>
<comment type="caution">
    <text evidence="2">The sequence shown here is derived from an EMBL/GenBank/DDBJ whole genome shotgun (WGS) entry which is preliminary data.</text>
</comment>
<name>A0A916WAE1_9BACT</name>